<dbReference type="Pfam" id="PF13516">
    <property type="entry name" value="LRR_6"/>
    <property type="match status" value="2"/>
</dbReference>
<dbReference type="Gene3D" id="3.80.10.10">
    <property type="entry name" value="Ribonuclease Inhibitor"/>
    <property type="match status" value="1"/>
</dbReference>
<keyword evidence="1" id="KW-0343">GTPase activation</keyword>
<evidence type="ECO:0000313" key="4">
    <source>
        <dbReference type="EMBL" id="GAQ93333.1"/>
    </source>
</evidence>
<accession>A0A1Y1IRK9</accession>
<dbReference type="GO" id="GO:0005096">
    <property type="term" value="F:GTPase activator activity"/>
    <property type="evidence" value="ECO:0007669"/>
    <property type="project" value="UniProtKB-KW"/>
</dbReference>
<protein>
    <submittedName>
        <fullName evidence="4">Uncharacterized protein</fullName>
    </submittedName>
</protein>
<dbReference type="Proteomes" id="UP000054558">
    <property type="component" value="Unassembled WGS sequence"/>
</dbReference>
<dbReference type="PANTHER" id="PTHR24113">
    <property type="entry name" value="RAN GTPASE-ACTIVATING PROTEIN 1"/>
    <property type="match status" value="1"/>
</dbReference>
<dbReference type="EMBL" id="DF238395">
    <property type="protein sequence ID" value="GAQ93333.1"/>
    <property type="molecule type" value="Genomic_DNA"/>
</dbReference>
<name>A0A1Y1IRK9_KLENI</name>
<evidence type="ECO:0000256" key="3">
    <source>
        <dbReference type="ARBA" id="ARBA00022737"/>
    </source>
</evidence>
<dbReference type="InterPro" id="IPR027038">
    <property type="entry name" value="RanGap"/>
</dbReference>
<evidence type="ECO:0000313" key="5">
    <source>
        <dbReference type="Proteomes" id="UP000054558"/>
    </source>
</evidence>
<sequence>GAKALAAALERGPFPTLQRLDLGCNSIGNAGAKALSAALERGSLPALRTLDLGSNSIGDAGAKALAAASRARPTWVRT</sequence>
<dbReference type="InterPro" id="IPR032675">
    <property type="entry name" value="LRR_dom_sf"/>
</dbReference>
<feature type="non-terminal residue" evidence="4">
    <location>
        <position position="1"/>
    </location>
</feature>
<keyword evidence="3" id="KW-0677">Repeat</keyword>
<evidence type="ECO:0000256" key="1">
    <source>
        <dbReference type="ARBA" id="ARBA00022468"/>
    </source>
</evidence>
<keyword evidence="5" id="KW-1185">Reference proteome</keyword>
<keyword evidence="2" id="KW-0433">Leucine-rich repeat</keyword>
<evidence type="ECO:0000256" key="2">
    <source>
        <dbReference type="ARBA" id="ARBA00022614"/>
    </source>
</evidence>
<gene>
    <name evidence="4" type="ORF">KFL_014460025</name>
</gene>
<dbReference type="SMART" id="SM00368">
    <property type="entry name" value="LRR_RI"/>
    <property type="match status" value="2"/>
</dbReference>
<dbReference type="AlphaFoldDB" id="A0A1Y1IRK9"/>
<reference evidence="4 5" key="1">
    <citation type="journal article" date="2014" name="Nat. Commun.">
        <title>Klebsormidium flaccidum genome reveals primary factors for plant terrestrial adaptation.</title>
        <authorList>
            <person name="Hori K."/>
            <person name="Maruyama F."/>
            <person name="Fujisawa T."/>
            <person name="Togashi T."/>
            <person name="Yamamoto N."/>
            <person name="Seo M."/>
            <person name="Sato S."/>
            <person name="Yamada T."/>
            <person name="Mori H."/>
            <person name="Tajima N."/>
            <person name="Moriyama T."/>
            <person name="Ikeuchi M."/>
            <person name="Watanabe M."/>
            <person name="Wada H."/>
            <person name="Kobayashi K."/>
            <person name="Saito M."/>
            <person name="Masuda T."/>
            <person name="Sasaki-Sekimoto Y."/>
            <person name="Mashiguchi K."/>
            <person name="Awai K."/>
            <person name="Shimojima M."/>
            <person name="Masuda S."/>
            <person name="Iwai M."/>
            <person name="Nobusawa T."/>
            <person name="Narise T."/>
            <person name="Kondo S."/>
            <person name="Saito H."/>
            <person name="Sato R."/>
            <person name="Murakawa M."/>
            <person name="Ihara Y."/>
            <person name="Oshima-Yamada Y."/>
            <person name="Ohtaka K."/>
            <person name="Satoh M."/>
            <person name="Sonobe K."/>
            <person name="Ishii M."/>
            <person name="Ohtani R."/>
            <person name="Kanamori-Sato M."/>
            <person name="Honoki R."/>
            <person name="Miyazaki D."/>
            <person name="Mochizuki H."/>
            <person name="Umetsu J."/>
            <person name="Higashi K."/>
            <person name="Shibata D."/>
            <person name="Kamiya Y."/>
            <person name="Sato N."/>
            <person name="Nakamura Y."/>
            <person name="Tabata S."/>
            <person name="Ida S."/>
            <person name="Kurokawa K."/>
            <person name="Ohta H."/>
        </authorList>
    </citation>
    <scope>NUCLEOTIDE SEQUENCE [LARGE SCALE GENOMIC DNA]</scope>
    <source>
        <strain evidence="4 5">NIES-2285</strain>
    </source>
</reference>
<dbReference type="SUPFAM" id="SSF52047">
    <property type="entry name" value="RNI-like"/>
    <property type="match status" value="1"/>
</dbReference>
<dbReference type="PANTHER" id="PTHR24113:SF12">
    <property type="entry name" value="RAN GTPASE-ACTIVATING PROTEIN 1"/>
    <property type="match status" value="1"/>
</dbReference>
<dbReference type="InterPro" id="IPR001611">
    <property type="entry name" value="Leu-rich_rpt"/>
</dbReference>
<organism evidence="4 5">
    <name type="scientific">Klebsormidium nitens</name>
    <name type="common">Green alga</name>
    <name type="synonym">Ulothrix nitens</name>
    <dbReference type="NCBI Taxonomy" id="105231"/>
    <lineage>
        <taxon>Eukaryota</taxon>
        <taxon>Viridiplantae</taxon>
        <taxon>Streptophyta</taxon>
        <taxon>Klebsormidiophyceae</taxon>
        <taxon>Klebsormidiales</taxon>
        <taxon>Klebsormidiaceae</taxon>
        <taxon>Klebsormidium</taxon>
    </lineage>
</organism>
<dbReference type="OrthoDB" id="120976at2759"/>
<proteinExistence type="predicted"/>